<dbReference type="WBParaSite" id="HDID_0000751801-mRNA-1">
    <property type="protein sequence ID" value="HDID_0000751801-mRNA-1"/>
    <property type="gene ID" value="HDID_0000751801"/>
</dbReference>
<sequence>MLGDYPLVARKAASSWTAVRKWSVDYLTQNICGNLSFRMGSRASNSPSPQFECVAQYVSASIADFVSWRQGNDNPSFRSFPFDEWWAYASYLYMSPTSSPLSSLINDLHWGSLFSNLPDSSGSTFWLGTDQSHTACHYDTYGINIVLQVFGKKRWILFPPSDSAYLYPTRLPLEESTVFSRVNFQCPNFIFFPLILNSHPHVITLEPGDVLYVPRHWWHYVECIEEDYSCAVNMWIDQPLMDDANRCKEALTQLACFSLAKCAPKSSYVSSHFHENERSLYRSKNWFSTLVDFINNNYTSSIQQNSQIFPLIPNASLKWSSIPSVDIVDILPDSSMLSLPSTDPPRKSIDDIIAVFLHPDVIDAVHSKLCE</sequence>
<dbReference type="PROSITE" id="PS51184">
    <property type="entry name" value="JMJC"/>
    <property type="match status" value="1"/>
</dbReference>
<dbReference type="AlphaFoldDB" id="A0A0R3SQX9"/>
<dbReference type="InterPro" id="IPR003347">
    <property type="entry name" value="JmjC_dom"/>
</dbReference>
<evidence type="ECO:0000256" key="2">
    <source>
        <dbReference type="ARBA" id="ARBA00022490"/>
    </source>
</evidence>
<dbReference type="PANTHER" id="PTHR12461">
    <property type="entry name" value="HYPOXIA-INDUCIBLE FACTOR 1 ALPHA INHIBITOR-RELATED"/>
    <property type="match status" value="1"/>
</dbReference>
<evidence type="ECO:0000313" key="7">
    <source>
        <dbReference type="WBParaSite" id="HDID_0000751801-mRNA-1"/>
    </source>
</evidence>
<proteinExistence type="predicted"/>
<organism evidence="7">
    <name type="scientific">Hymenolepis diminuta</name>
    <name type="common">Rat tapeworm</name>
    <dbReference type="NCBI Taxonomy" id="6216"/>
    <lineage>
        <taxon>Eukaryota</taxon>
        <taxon>Metazoa</taxon>
        <taxon>Spiralia</taxon>
        <taxon>Lophotrochozoa</taxon>
        <taxon>Platyhelminthes</taxon>
        <taxon>Cestoda</taxon>
        <taxon>Eucestoda</taxon>
        <taxon>Cyclophyllidea</taxon>
        <taxon>Hymenolepididae</taxon>
        <taxon>Hymenolepis</taxon>
    </lineage>
</organism>
<evidence type="ECO:0000313" key="5">
    <source>
        <dbReference type="EMBL" id="VDL59834.1"/>
    </source>
</evidence>
<evidence type="ECO:0000259" key="4">
    <source>
        <dbReference type="PROSITE" id="PS51184"/>
    </source>
</evidence>
<dbReference type="InterPro" id="IPR041667">
    <property type="entry name" value="Cupin_8"/>
</dbReference>
<dbReference type="PANTHER" id="PTHR12461:SF43">
    <property type="entry name" value="HSPB1-ASSOCIATED PROTEIN 1"/>
    <property type="match status" value="1"/>
</dbReference>
<dbReference type="SMART" id="SM00558">
    <property type="entry name" value="JmjC"/>
    <property type="match status" value="1"/>
</dbReference>
<dbReference type="SUPFAM" id="SSF51197">
    <property type="entry name" value="Clavaminate synthase-like"/>
    <property type="match status" value="1"/>
</dbReference>
<reference evidence="5 6" key="2">
    <citation type="submission" date="2018-11" db="EMBL/GenBank/DDBJ databases">
        <authorList>
            <consortium name="Pathogen Informatics"/>
        </authorList>
    </citation>
    <scope>NUCLEOTIDE SEQUENCE [LARGE SCALE GENOMIC DNA]</scope>
</reference>
<name>A0A0R3SQX9_HYMDI</name>
<comment type="function">
    <text evidence="3">May play a role in cellular stress response.</text>
</comment>
<dbReference type="Gene3D" id="2.60.120.650">
    <property type="entry name" value="Cupin"/>
    <property type="match status" value="1"/>
</dbReference>
<dbReference type="EMBL" id="UYSG01010943">
    <property type="protein sequence ID" value="VDL59834.1"/>
    <property type="molecule type" value="Genomic_DNA"/>
</dbReference>
<gene>
    <name evidence="5" type="ORF">HDID_LOCUS7516</name>
</gene>
<feature type="domain" description="JmjC" evidence="4">
    <location>
        <begin position="97"/>
        <end position="251"/>
    </location>
</feature>
<dbReference type="OrthoDB" id="65596at2759"/>
<comment type="subcellular location">
    <subcellularLocation>
        <location evidence="1">Cytoplasm</location>
    </subcellularLocation>
</comment>
<keyword evidence="2" id="KW-0963">Cytoplasm</keyword>
<dbReference type="Proteomes" id="UP000274504">
    <property type="component" value="Unassembled WGS sequence"/>
</dbReference>
<dbReference type="STRING" id="6216.A0A0R3SQX9"/>
<accession>A0A0R3SQX9</accession>
<evidence type="ECO:0000313" key="6">
    <source>
        <dbReference type="Proteomes" id="UP000274504"/>
    </source>
</evidence>
<dbReference type="Pfam" id="PF13621">
    <property type="entry name" value="Cupin_8"/>
    <property type="match status" value="1"/>
</dbReference>
<evidence type="ECO:0000256" key="3">
    <source>
        <dbReference type="ARBA" id="ARBA00037342"/>
    </source>
</evidence>
<reference evidence="7" key="1">
    <citation type="submission" date="2017-02" db="UniProtKB">
        <authorList>
            <consortium name="WormBaseParasite"/>
        </authorList>
    </citation>
    <scope>IDENTIFICATION</scope>
</reference>
<protein>
    <submittedName>
        <fullName evidence="7">JmjC domain-containing protein</fullName>
    </submittedName>
</protein>
<evidence type="ECO:0000256" key="1">
    <source>
        <dbReference type="ARBA" id="ARBA00004496"/>
    </source>
</evidence>
<dbReference type="GO" id="GO:0005737">
    <property type="term" value="C:cytoplasm"/>
    <property type="evidence" value="ECO:0007669"/>
    <property type="project" value="UniProtKB-SubCell"/>
</dbReference>